<organism evidence="1 2">
    <name type="scientific">Fusarium zealandicum</name>
    <dbReference type="NCBI Taxonomy" id="1053134"/>
    <lineage>
        <taxon>Eukaryota</taxon>
        <taxon>Fungi</taxon>
        <taxon>Dikarya</taxon>
        <taxon>Ascomycota</taxon>
        <taxon>Pezizomycotina</taxon>
        <taxon>Sordariomycetes</taxon>
        <taxon>Hypocreomycetidae</taxon>
        <taxon>Hypocreales</taxon>
        <taxon>Nectriaceae</taxon>
        <taxon>Fusarium</taxon>
        <taxon>Fusarium staphyleae species complex</taxon>
    </lineage>
</organism>
<dbReference type="Proteomes" id="UP000635477">
    <property type="component" value="Unassembled WGS sequence"/>
</dbReference>
<keyword evidence="2" id="KW-1185">Reference proteome</keyword>
<comment type="caution">
    <text evidence="1">The sequence shown here is derived from an EMBL/GenBank/DDBJ whole genome shotgun (WGS) entry which is preliminary data.</text>
</comment>
<sequence length="69" mass="8179">MLGKVDVGEPVHPETRENLAIIRNMMEVRERVYMEEAEELVDSFKALWPKAYVAKRLTPGWLYPDFERK</sequence>
<reference evidence="1" key="1">
    <citation type="journal article" date="2020" name="BMC Genomics">
        <title>Correction to: Identification and distribution of gene clusters required for synthesis of sphingolipid metabolism inhibitors in diverse species of the filamentous fungus Fusarium.</title>
        <authorList>
            <person name="Kim H.S."/>
            <person name="Lohmar J.M."/>
            <person name="Busman M."/>
            <person name="Brown D.W."/>
            <person name="Naumann T.A."/>
            <person name="Divon H.H."/>
            <person name="Lysoe E."/>
            <person name="Uhlig S."/>
            <person name="Proctor R.H."/>
        </authorList>
    </citation>
    <scope>NUCLEOTIDE SEQUENCE</scope>
    <source>
        <strain evidence="1">NRRL 22465</strain>
    </source>
</reference>
<protein>
    <submittedName>
        <fullName evidence="1">Uncharacterized protein</fullName>
    </submittedName>
</protein>
<gene>
    <name evidence="1" type="ORF">FZEAL_10083</name>
</gene>
<accession>A0A8H4XCM6</accession>
<evidence type="ECO:0000313" key="2">
    <source>
        <dbReference type="Proteomes" id="UP000635477"/>
    </source>
</evidence>
<name>A0A8H4XCM6_9HYPO</name>
<reference evidence="1" key="2">
    <citation type="submission" date="2020-05" db="EMBL/GenBank/DDBJ databases">
        <authorList>
            <person name="Kim H.-S."/>
            <person name="Proctor R.H."/>
            <person name="Brown D.W."/>
        </authorList>
    </citation>
    <scope>NUCLEOTIDE SEQUENCE</scope>
    <source>
        <strain evidence="1">NRRL 22465</strain>
    </source>
</reference>
<evidence type="ECO:0000313" key="1">
    <source>
        <dbReference type="EMBL" id="KAF4970248.1"/>
    </source>
</evidence>
<dbReference type="EMBL" id="JABEYC010001033">
    <property type="protein sequence ID" value="KAF4970248.1"/>
    <property type="molecule type" value="Genomic_DNA"/>
</dbReference>
<proteinExistence type="predicted"/>
<dbReference type="AlphaFoldDB" id="A0A8H4XCM6"/>